<keyword evidence="6 12" id="KW-0418">Kinase</keyword>
<accession>A0A8T9VV44</accession>
<comment type="similarity">
    <text evidence="1">Belongs to the protein kinase superfamily. STE Ser/Thr protein kinase family. STE20 subfamily.</text>
</comment>
<comment type="catalytic activity">
    <reaction evidence="9">
        <text>L-seryl-[protein] + ATP = O-phospho-L-seryl-[protein] + ADP + H(+)</text>
        <dbReference type="Rhea" id="RHEA:17989"/>
        <dbReference type="Rhea" id="RHEA-COMP:9863"/>
        <dbReference type="Rhea" id="RHEA-COMP:11604"/>
        <dbReference type="ChEBI" id="CHEBI:15378"/>
        <dbReference type="ChEBI" id="CHEBI:29999"/>
        <dbReference type="ChEBI" id="CHEBI:30616"/>
        <dbReference type="ChEBI" id="CHEBI:83421"/>
        <dbReference type="ChEBI" id="CHEBI:456216"/>
        <dbReference type="EC" id="2.7.11.1"/>
    </reaction>
</comment>
<dbReference type="InterPro" id="IPR036936">
    <property type="entry name" value="CRIB_dom_sf"/>
</dbReference>
<feature type="compositionally biased region" description="Pro residues" evidence="10">
    <location>
        <begin position="199"/>
        <end position="213"/>
    </location>
</feature>
<evidence type="ECO:0000313" key="12">
    <source>
        <dbReference type="EMBL" id="UPI11544.1"/>
    </source>
</evidence>
<dbReference type="PROSITE" id="PS50108">
    <property type="entry name" value="CRIB"/>
    <property type="match status" value="1"/>
</dbReference>
<keyword evidence="7" id="KW-0067">ATP-binding</keyword>
<dbReference type="AlphaFoldDB" id="A0A8T9VV44"/>
<feature type="compositionally biased region" description="Basic residues" evidence="10">
    <location>
        <begin position="45"/>
        <end position="56"/>
    </location>
</feature>
<sequence>MSSDEDKPPAPPVRLTSNRATDRGDSVASVDMRPLPKEPDDGGDRKKKTLKAKIKGSKSTAHNDNKPNISYPTNFEHTVHVGFDAVTGEFTGMPEAWARLLMAANISKQEQKNNPQAVLDVLKWYDASATQPPPSKYMTSAQMHTTHSGSSVSRVSSSSPSSSTPTDTEHPEPPPPPPSRPDRTKSIYTKPIEEEEAPPPRPAPAPASPPHVPHPALTTHSICSRAEVGSGAVLDRNKNPAGAPHTPPPHTPHAPHAAHVPPPPPPGVNPHVFKSVLPNGSDLPLNDMPTLRFYYNQGIDCVYGTYGAPPPPPPRHYSPRDLSAELQQLALHERPLMPHAMPDHKHNKPPQPNDKPQINQGKGNGQRPLLGPRFKRNGGNQDGNQNNNHNQNKHNNNMGNKGPNNRRNSHGESRGPHVGYAPAEGECVMEQPMLTLPYIPYPPPMYPIQYYPVETDPGMMGMMGGMSYVGYDEGGVYDGGMAPAYYPAPHYPPPHPHPHHVEHK</sequence>
<evidence type="ECO:0000256" key="1">
    <source>
        <dbReference type="ARBA" id="ARBA00008874"/>
    </source>
</evidence>
<feature type="domain" description="CRIB" evidence="11">
    <location>
        <begin position="69"/>
        <end position="82"/>
    </location>
</feature>
<dbReference type="Pfam" id="PF00786">
    <property type="entry name" value="PBD"/>
    <property type="match status" value="1"/>
</dbReference>
<evidence type="ECO:0000256" key="2">
    <source>
        <dbReference type="ARBA" id="ARBA00012513"/>
    </source>
</evidence>
<evidence type="ECO:0000256" key="8">
    <source>
        <dbReference type="ARBA" id="ARBA00047899"/>
    </source>
</evidence>
<feature type="compositionally biased region" description="Basic and acidic residues" evidence="10">
    <location>
        <begin position="34"/>
        <end position="44"/>
    </location>
</feature>
<dbReference type="EC" id="2.7.11.1" evidence="2"/>
<reference evidence="12" key="1">
    <citation type="journal article" date="2021" name="Bull. Entomol. Res.">
        <title>Transcriptional identification of differentially expressed genes during the prepupal-pupal transition in the oriental armyworm, Mythimna separata (Walker) (Lepidoptera: Noctuidae).</title>
        <authorList>
            <person name="Li P."/>
            <person name="Li X."/>
            <person name="Wang W."/>
            <person name="Tan X."/>
            <person name="Wang X."/>
            <person name="Yang X."/>
        </authorList>
    </citation>
    <scope>NUCLEOTIDE SEQUENCE</scope>
</reference>
<evidence type="ECO:0000256" key="9">
    <source>
        <dbReference type="ARBA" id="ARBA00048679"/>
    </source>
</evidence>
<dbReference type="SMART" id="SM00285">
    <property type="entry name" value="PBD"/>
    <property type="match status" value="1"/>
</dbReference>
<feature type="region of interest" description="Disordered" evidence="10">
    <location>
        <begin position="133"/>
        <end position="217"/>
    </location>
</feature>
<dbReference type="FunFam" id="3.90.810.10:FF:000005">
    <property type="entry name" value="Non-specific serine/threonine protein kinase"/>
    <property type="match status" value="1"/>
</dbReference>
<evidence type="ECO:0000256" key="5">
    <source>
        <dbReference type="ARBA" id="ARBA00022741"/>
    </source>
</evidence>
<name>A0A8T9VV44_MYTSE</name>
<dbReference type="GO" id="GO:0005524">
    <property type="term" value="F:ATP binding"/>
    <property type="evidence" value="ECO:0007669"/>
    <property type="project" value="UniProtKB-KW"/>
</dbReference>
<evidence type="ECO:0000256" key="7">
    <source>
        <dbReference type="ARBA" id="ARBA00022840"/>
    </source>
</evidence>
<dbReference type="EMBL" id="MW365975">
    <property type="protein sequence ID" value="UPI11544.1"/>
    <property type="molecule type" value="mRNA"/>
</dbReference>
<evidence type="ECO:0000256" key="6">
    <source>
        <dbReference type="ARBA" id="ARBA00022777"/>
    </source>
</evidence>
<evidence type="ECO:0000256" key="4">
    <source>
        <dbReference type="ARBA" id="ARBA00022679"/>
    </source>
</evidence>
<dbReference type="GO" id="GO:0004674">
    <property type="term" value="F:protein serine/threonine kinase activity"/>
    <property type="evidence" value="ECO:0007669"/>
    <property type="project" value="UniProtKB-KW"/>
</dbReference>
<feature type="region of interest" description="Disordered" evidence="10">
    <location>
        <begin position="233"/>
        <end position="275"/>
    </location>
</feature>
<feature type="compositionally biased region" description="Low complexity" evidence="10">
    <location>
        <begin position="377"/>
        <end position="406"/>
    </location>
</feature>
<evidence type="ECO:0000256" key="10">
    <source>
        <dbReference type="SAM" id="MobiDB-lite"/>
    </source>
</evidence>
<feature type="compositionally biased region" description="Polar residues" evidence="10">
    <location>
        <begin position="57"/>
        <end position="71"/>
    </location>
</feature>
<organism evidence="12">
    <name type="scientific">Mythimna separata</name>
    <name type="common">Oriental armyworm</name>
    <name type="synonym">Pseudaletia separata</name>
    <dbReference type="NCBI Taxonomy" id="271217"/>
    <lineage>
        <taxon>Eukaryota</taxon>
        <taxon>Metazoa</taxon>
        <taxon>Ecdysozoa</taxon>
        <taxon>Arthropoda</taxon>
        <taxon>Hexapoda</taxon>
        <taxon>Insecta</taxon>
        <taxon>Pterygota</taxon>
        <taxon>Neoptera</taxon>
        <taxon>Endopterygota</taxon>
        <taxon>Lepidoptera</taxon>
        <taxon>Glossata</taxon>
        <taxon>Ditrysia</taxon>
        <taxon>Noctuoidea</taxon>
        <taxon>Noctuidae</taxon>
        <taxon>Noctuinae</taxon>
        <taxon>Hadenini</taxon>
        <taxon>Mythimna</taxon>
    </lineage>
</organism>
<keyword evidence="4" id="KW-0808">Transferase</keyword>
<evidence type="ECO:0000259" key="11">
    <source>
        <dbReference type="PROSITE" id="PS50108"/>
    </source>
</evidence>
<protein>
    <recommendedName>
        <fullName evidence="2">non-specific serine/threonine protein kinase</fullName>
        <ecNumber evidence="2">2.7.11.1</ecNumber>
    </recommendedName>
</protein>
<dbReference type="InterPro" id="IPR000095">
    <property type="entry name" value="CRIB_dom"/>
</dbReference>
<dbReference type="InterPro" id="IPR033923">
    <property type="entry name" value="PAK_BD"/>
</dbReference>
<proteinExistence type="evidence at transcript level"/>
<feature type="region of interest" description="Disordered" evidence="10">
    <location>
        <begin position="1"/>
        <end position="71"/>
    </location>
</feature>
<comment type="catalytic activity">
    <reaction evidence="8">
        <text>L-threonyl-[protein] + ATP = O-phospho-L-threonyl-[protein] + ADP + H(+)</text>
        <dbReference type="Rhea" id="RHEA:46608"/>
        <dbReference type="Rhea" id="RHEA-COMP:11060"/>
        <dbReference type="Rhea" id="RHEA-COMP:11605"/>
        <dbReference type="ChEBI" id="CHEBI:15378"/>
        <dbReference type="ChEBI" id="CHEBI:30013"/>
        <dbReference type="ChEBI" id="CHEBI:30616"/>
        <dbReference type="ChEBI" id="CHEBI:61977"/>
        <dbReference type="ChEBI" id="CHEBI:456216"/>
        <dbReference type="EC" id="2.7.11.1"/>
    </reaction>
</comment>
<keyword evidence="3" id="KW-0723">Serine/threonine-protein kinase</keyword>
<feature type="compositionally biased region" description="Low complexity" evidence="10">
    <location>
        <begin position="145"/>
        <end position="166"/>
    </location>
</feature>
<keyword evidence="5" id="KW-0547">Nucleotide-binding</keyword>
<dbReference type="CDD" id="cd01093">
    <property type="entry name" value="CRIB_PAK_like"/>
    <property type="match status" value="1"/>
</dbReference>
<evidence type="ECO:0000256" key="3">
    <source>
        <dbReference type="ARBA" id="ARBA00022527"/>
    </source>
</evidence>
<feature type="region of interest" description="Disordered" evidence="10">
    <location>
        <begin position="338"/>
        <end position="419"/>
    </location>
</feature>
<dbReference type="Gene3D" id="3.90.810.10">
    <property type="entry name" value="CRIB domain"/>
    <property type="match status" value="1"/>
</dbReference>